<proteinExistence type="predicted"/>
<name>A0ABS1TG34_9CLOT</name>
<evidence type="ECO:0000313" key="2">
    <source>
        <dbReference type="Proteomes" id="UP000632377"/>
    </source>
</evidence>
<dbReference type="RefSeq" id="WP_202750481.1">
    <property type="nucleotide sequence ID" value="NZ_JAESWC010000017.1"/>
</dbReference>
<organism evidence="1 2">
    <name type="scientific">Clostridium rhizosphaerae</name>
    <dbReference type="NCBI Taxonomy" id="2803861"/>
    <lineage>
        <taxon>Bacteria</taxon>
        <taxon>Bacillati</taxon>
        <taxon>Bacillota</taxon>
        <taxon>Clostridia</taxon>
        <taxon>Eubacteriales</taxon>
        <taxon>Clostridiaceae</taxon>
        <taxon>Clostridium</taxon>
    </lineage>
</organism>
<dbReference type="EMBL" id="JAESWC010000017">
    <property type="protein sequence ID" value="MBL4937732.1"/>
    <property type="molecule type" value="Genomic_DNA"/>
</dbReference>
<accession>A0ABS1TG34</accession>
<dbReference type="Proteomes" id="UP000632377">
    <property type="component" value="Unassembled WGS sequence"/>
</dbReference>
<sequence>MSKKIIEQIQNKKYNKYVFKLDDGTIIIINAADKLEAINMLSKGLKNNLFEKHDFEVFTVHAEIKKDGTSIIYDSDEE</sequence>
<comment type="caution">
    <text evidence="1">The sequence shown here is derived from an EMBL/GenBank/DDBJ whole genome shotgun (WGS) entry which is preliminary data.</text>
</comment>
<evidence type="ECO:0000313" key="1">
    <source>
        <dbReference type="EMBL" id="MBL4937732.1"/>
    </source>
</evidence>
<protein>
    <submittedName>
        <fullName evidence="1">Uncharacterized protein</fullName>
    </submittedName>
</protein>
<keyword evidence="2" id="KW-1185">Reference proteome</keyword>
<reference evidence="1 2" key="1">
    <citation type="submission" date="2021-01" db="EMBL/GenBank/DDBJ databases">
        <title>Genome public.</title>
        <authorList>
            <person name="Liu C."/>
            <person name="Sun Q."/>
        </authorList>
    </citation>
    <scope>NUCLEOTIDE SEQUENCE [LARGE SCALE GENOMIC DNA]</scope>
    <source>
        <strain evidence="1 2">YIM B02515</strain>
    </source>
</reference>
<gene>
    <name evidence="1" type="ORF">JK636_18670</name>
</gene>